<name>X1B4R4_9ZZZZ</name>
<organism evidence="2">
    <name type="scientific">marine sediment metagenome</name>
    <dbReference type="NCBI Taxonomy" id="412755"/>
    <lineage>
        <taxon>unclassified sequences</taxon>
        <taxon>metagenomes</taxon>
        <taxon>ecological metagenomes</taxon>
    </lineage>
</organism>
<protein>
    <recommendedName>
        <fullName evidence="1">Calcineurin-like phosphoesterase domain-containing protein</fullName>
    </recommendedName>
</protein>
<sequence length="137" mass="15882">MMGLSFNSTQYSFNHSFTFGQYAFIGLDTAKESYNLFEFGFQGFLNSEELDWYENELEKYKDFDKIFVFGHNPSNYPPFYKINSEESLSGKGFYELNEEYNVSFYLSGHIHENSFQYSNNILTSTTSNFDQGGGHTG</sequence>
<dbReference type="EMBL" id="BART01009648">
    <property type="protein sequence ID" value="GAG79188.1"/>
    <property type="molecule type" value="Genomic_DNA"/>
</dbReference>
<dbReference type="GO" id="GO:0016787">
    <property type="term" value="F:hydrolase activity"/>
    <property type="evidence" value="ECO:0007669"/>
    <property type="project" value="InterPro"/>
</dbReference>
<dbReference type="InterPro" id="IPR004843">
    <property type="entry name" value="Calcineurin-like_PHP"/>
</dbReference>
<accession>X1B4R4</accession>
<dbReference type="InterPro" id="IPR029052">
    <property type="entry name" value="Metallo-depent_PP-like"/>
</dbReference>
<evidence type="ECO:0000259" key="1">
    <source>
        <dbReference type="Pfam" id="PF00149"/>
    </source>
</evidence>
<dbReference type="Gene3D" id="3.60.21.10">
    <property type="match status" value="1"/>
</dbReference>
<evidence type="ECO:0000313" key="2">
    <source>
        <dbReference type="EMBL" id="GAG79188.1"/>
    </source>
</evidence>
<gene>
    <name evidence="2" type="ORF">S01H4_21326</name>
</gene>
<dbReference type="AlphaFoldDB" id="X1B4R4"/>
<dbReference type="Pfam" id="PF00149">
    <property type="entry name" value="Metallophos"/>
    <property type="match status" value="1"/>
</dbReference>
<reference evidence="2" key="1">
    <citation type="journal article" date="2014" name="Front. Microbiol.">
        <title>High frequency of phylogenetically diverse reductive dehalogenase-homologous genes in deep subseafloor sedimentary metagenomes.</title>
        <authorList>
            <person name="Kawai M."/>
            <person name="Futagami T."/>
            <person name="Toyoda A."/>
            <person name="Takaki Y."/>
            <person name="Nishi S."/>
            <person name="Hori S."/>
            <person name="Arai W."/>
            <person name="Tsubouchi T."/>
            <person name="Morono Y."/>
            <person name="Uchiyama I."/>
            <person name="Ito T."/>
            <person name="Fujiyama A."/>
            <person name="Inagaki F."/>
            <person name="Takami H."/>
        </authorList>
    </citation>
    <scope>NUCLEOTIDE SEQUENCE</scope>
    <source>
        <strain evidence="2">Expedition CK06-06</strain>
    </source>
</reference>
<proteinExistence type="predicted"/>
<dbReference type="SUPFAM" id="SSF56300">
    <property type="entry name" value="Metallo-dependent phosphatases"/>
    <property type="match status" value="1"/>
</dbReference>
<comment type="caution">
    <text evidence="2">The sequence shown here is derived from an EMBL/GenBank/DDBJ whole genome shotgun (WGS) entry which is preliminary data.</text>
</comment>
<feature type="domain" description="Calcineurin-like phosphoesterase" evidence="1">
    <location>
        <begin position="46"/>
        <end position="112"/>
    </location>
</feature>